<comment type="subcellular location">
    <subcellularLocation>
        <location evidence="1">Cell membrane</location>
        <topology evidence="1">Multi-pass membrane protein</topology>
    </subcellularLocation>
</comment>
<gene>
    <name evidence="7" type="ORF">CN97_16505</name>
</gene>
<sequence length="160" mass="17822">MTLLAMNGLLAIAWGALWGSLSPINLLTGFLLGYAGLWFARDLIGRGEQRYFRALPQSVILAVYFVKELVKSCVNVARDCISPQPRLHPAIVRMPLDVTSDIEIFLVANLISLTPGTLTLDVAEDRSFLLIHSIYAEDPEALVAELKTGMEHRVREVFRK</sequence>
<dbReference type="InterPro" id="IPR002758">
    <property type="entry name" value="Cation_antiport_E"/>
</dbReference>
<evidence type="ECO:0000313" key="8">
    <source>
        <dbReference type="Proteomes" id="UP000028826"/>
    </source>
</evidence>
<comment type="caution">
    <text evidence="7">The sequence shown here is derived from an EMBL/GenBank/DDBJ whole genome shotgun (WGS) entry which is preliminary data.</text>
</comment>
<dbReference type="EMBL" id="JGYG01000006">
    <property type="protein sequence ID" value="KFI29277.1"/>
    <property type="molecule type" value="Genomic_DNA"/>
</dbReference>
<dbReference type="GO" id="GO:0008324">
    <property type="term" value="F:monoatomic cation transmembrane transporter activity"/>
    <property type="evidence" value="ECO:0007669"/>
    <property type="project" value="InterPro"/>
</dbReference>
<name>A0A086Y4S7_9RHOB</name>
<keyword evidence="3" id="KW-1003">Cell membrane</keyword>
<accession>A0A086Y4S7</accession>
<dbReference type="Pfam" id="PF01899">
    <property type="entry name" value="MNHE"/>
    <property type="match status" value="1"/>
</dbReference>
<dbReference type="GeneID" id="39675961"/>
<organism evidence="7 8">
    <name type="scientific">Haematobacter massiliensis</name>
    <dbReference type="NCBI Taxonomy" id="195105"/>
    <lineage>
        <taxon>Bacteria</taxon>
        <taxon>Pseudomonadati</taxon>
        <taxon>Pseudomonadota</taxon>
        <taxon>Alphaproteobacteria</taxon>
        <taxon>Rhodobacterales</taxon>
        <taxon>Paracoccaceae</taxon>
        <taxon>Haematobacter</taxon>
    </lineage>
</organism>
<dbReference type="PANTHER" id="PTHR34584">
    <property type="entry name" value="NA(+)/H(+) ANTIPORTER SUBUNIT E1"/>
    <property type="match status" value="1"/>
</dbReference>
<dbReference type="PANTHER" id="PTHR34584:SF1">
    <property type="entry name" value="NA(+)_H(+) ANTIPORTER SUBUNIT E1"/>
    <property type="match status" value="1"/>
</dbReference>
<evidence type="ECO:0000256" key="4">
    <source>
        <dbReference type="ARBA" id="ARBA00022692"/>
    </source>
</evidence>
<dbReference type="STRING" id="195105.CN97_16505"/>
<proteinExistence type="inferred from homology"/>
<reference evidence="7 8" key="1">
    <citation type="submission" date="2014-03" db="EMBL/GenBank/DDBJ databases">
        <title>Genome of Haematobacter massiliensis CCUG 47968.</title>
        <authorList>
            <person name="Wang D."/>
            <person name="Wang G."/>
        </authorList>
    </citation>
    <scope>NUCLEOTIDE SEQUENCE [LARGE SCALE GENOMIC DNA]</scope>
    <source>
        <strain evidence="7 8">CCUG 47968</strain>
    </source>
</reference>
<evidence type="ECO:0000313" key="7">
    <source>
        <dbReference type="EMBL" id="KFI29277.1"/>
    </source>
</evidence>
<dbReference type="Proteomes" id="UP000028826">
    <property type="component" value="Unassembled WGS sequence"/>
</dbReference>
<dbReference type="RefSeq" id="WP_035710781.1">
    <property type="nucleotide sequence ID" value="NZ_CAMIFG010000061.1"/>
</dbReference>
<dbReference type="OrthoDB" id="9807187at2"/>
<protein>
    <submittedName>
        <fullName evidence="7">Cation antiporter</fullName>
    </submittedName>
</protein>
<keyword evidence="5" id="KW-1133">Transmembrane helix</keyword>
<comment type="similarity">
    <text evidence="2">Belongs to the CPA3 antiporters (TC 2.A.63) subunit E family.</text>
</comment>
<dbReference type="eggNOG" id="COG1863">
    <property type="taxonomic scope" value="Bacteria"/>
</dbReference>
<evidence type="ECO:0000256" key="1">
    <source>
        <dbReference type="ARBA" id="ARBA00004651"/>
    </source>
</evidence>
<keyword evidence="4" id="KW-0812">Transmembrane</keyword>
<evidence type="ECO:0000256" key="6">
    <source>
        <dbReference type="ARBA" id="ARBA00023136"/>
    </source>
</evidence>
<evidence type="ECO:0000256" key="5">
    <source>
        <dbReference type="ARBA" id="ARBA00022989"/>
    </source>
</evidence>
<evidence type="ECO:0000256" key="3">
    <source>
        <dbReference type="ARBA" id="ARBA00022475"/>
    </source>
</evidence>
<dbReference type="PIRSF" id="PIRSF019239">
    <property type="entry name" value="MrpE"/>
    <property type="match status" value="1"/>
</dbReference>
<keyword evidence="6" id="KW-0472">Membrane</keyword>
<evidence type="ECO:0000256" key="2">
    <source>
        <dbReference type="ARBA" id="ARBA00006228"/>
    </source>
</evidence>
<keyword evidence="8" id="KW-1185">Reference proteome</keyword>
<dbReference type="GO" id="GO:0005886">
    <property type="term" value="C:plasma membrane"/>
    <property type="evidence" value="ECO:0007669"/>
    <property type="project" value="UniProtKB-SubCell"/>
</dbReference>
<dbReference type="AlphaFoldDB" id="A0A086Y4S7"/>